<accession>A0A5R8KEA6</accession>
<reference evidence="5 6" key="1">
    <citation type="submission" date="2019-05" db="EMBL/GenBank/DDBJ databases">
        <title>Verrucobacter flavum gen. nov., sp. nov. a new member of the family Verrucomicrobiaceae.</title>
        <authorList>
            <person name="Szuroczki S."/>
            <person name="Abbaszade G."/>
            <person name="Szabo A."/>
            <person name="Felfoldi T."/>
            <person name="Schumann P."/>
            <person name="Boka K."/>
            <person name="Keki Z."/>
            <person name="Toumi M."/>
            <person name="Toth E."/>
        </authorList>
    </citation>
    <scope>NUCLEOTIDE SEQUENCE [LARGE SCALE GENOMIC DNA]</scope>
    <source>
        <strain evidence="5 6">MG-N-17</strain>
    </source>
</reference>
<proteinExistence type="inferred from homology"/>
<dbReference type="RefSeq" id="WP_138086884.1">
    <property type="nucleotide sequence ID" value="NZ_VAUV01000009.1"/>
</dbReference>
<dbReference type="Pfam" id="PF14602">
    <property type="entry name" value="Hexapep_2"/>
    <property type="match status" value="1"/>
</dbReference>
<dbReference type="InterPro" id="IPR011004">
    <property type="entry name" value="Trimer_LpxA-like_sf"/>
</dbReference>
<evidence type="ECO:0000313" key="6">
    <source>
        <dbReference type="Proteomes" id="UP000306196"/>
    </source>
</evidence>
<dbReference type="InterPro" id="IPR001451">
    <property type="entry name" value="Hexapep"/>
</dbReference>
<keyword evidence="2 5" id="KW-0808">Transferase</keyword>
<dbReference type="Gene3D" id="2.160.10.10">
    <property type="entry name" value="Hexapeptide repeat proteins"/>
    <property type="match status" value="1"/>
</dbReference>
<dbReference type="EMBL" id="VAUV01000009">
    <property type="protein sequence ID" value="TLD70285.1"/>
    <property type="molecule type" value="Genomic_DNA"/>
</dbReference>
<dbReference type="SUPFAM" id="SSF51161">
    <property type="entry name" value="Trimeric LpxA-like enzymes"/>
    <property type="match status" value="1"/>
</dbReference>
<evidence type="ECO:0000256" key="2">
    <source>
        <dbReference type="ARBA" id="ARBA00022679"/>
    </source>
</evidence>
<dbReference type="Proteomes" id="UP000306196">
    <property type="component" value="Unassembled WGS sequence"/>
</dbReference>
<dbReference type="GO" id="GO:0008374">
    <property type="term" value="F:O-acyltransferase activity"/>
    <property type="evidence" value="ECO:0007669"/>
    <property type="project" value="TreeGrafter"/>
</dbReference>
<evidence type="ECO:0000256" key="1">
    <source>
        <dbReference type="ARBA" id="ARBA00007274"/>
    </source>
</evidence>
<sequence>MPSPQSTETPDIPGVKTFAFTKIIGVENIEFGKHIIIDDFTLIYATSPMRIGNHVHIACFASITGGAELDIGDFAAISQGCRILTGTDDFKDWGFGNSTIPEKYRNTTRAPISIGKFCIIGANSVVLPGVTIGEGATVGAGSVVTKNLAPWGVHIGNRRIKERDRDAVLATYQTFLDDHASPP</sequence>
<dbReference type="OrthoDB" id="9812571at2"/>
<keyword evidence="3" id="KW-0677">Repeat</keyword>
<evidence type="ECO:0000256" key="3">
    <source>
        <dbReference type="ARBA" id="ARBA00022737"/>
    </source>
</evidence>
<comment type="caution">
    <text evidence="5">The sequence shown here is derived from an EMBL/GenBank/DDBJ whole genome shotgun (WGS) entry which is preliminary data.</text>
</comment>
<organism evidence="5 6">
    <name type="scientific">Phragmitibacter flavus</name>
    <dbReference type="NCBI Taxonomy" id="2576071"/>
    <lineage>
        <taxon>Bacteria</taxon>
        <taxon>Pseudomonadati</taxon>
        <taxon>Verrucomicrobiota</taxon>
        <taxon>Verrucomicrobiia</taxon>
        <taxon>Verrucomicrobiales</taxon>
        <taxon>Verrucomicrobiaceae</taxon>
        <taxon>Phragmitibacter</taxon>
    </lineage>
</organism>
<keyword evidence="6" id="KW-1185">Reference proteome</keyword>
<dbReference type="InterPro" id="IPR051159">
    <property type="entry name" value="Hexapeptide_acetyltransf"/>
</dbReference>
<protein>
    <submittedName>
        <fullName evidence="5">Acyltransferase</fullName>
    </submittedName>
</protein>
<dbReference type="PANTHER" id="PTHR23416">
    <property type="entry name" value="SIALIC ACID SYNTHASE-RELATED"/>
    <property type="match status" value="1"/>
</dbReference>
<dbReference type="AlphaFoldDB" id="A0A5R8KEA6"/>
<comment type="similarity">
    <text evidence="1">Belongs to the transferase hexapeptide repeat family.</text>
</comment>
<dbReference type="GO" id="GO:0005829">
    <property type="term" value="C:cytosol"/>
    <property type="evidence" value="ECO:0007669"/>
    <property type="project" value="TreeGrafter"/>
</dbReference>
<dbReference type="PROSITE" id="PS00101">
    <property type="entry name" value="HEXAPEP_TRANSFERASES"/>
    <property type="match status" value="1"/>
</dbReference>
<keyword evidence="4 5" id="KW-0012">Acyltransferase</keyword>
<dbReference type="CDD" id="cd04647">
    <property type="entry name" value="LbH_MAT_like"/>
    <property type="match status" value="1"/>
</dbReference>
<name>A0A5R8KEA6_9BACT</name>
<evidence type="ECO:0000256" key="4">
    <source>
        <dbReference type="ARBA" id="ARBA00023315"/>
    </source>
</evidence>
<gene>
    <name evidence="5" type="ORF">FEM03_13960</name>
</gene>
<evidence type="ECO:0000313" key="5">
    <source>
        <dbReference type="EMBL" id="TLD70285.1"/>
    </source>
</evidence>
<dbReference type="PANTHER" id="PTHR23416:SF23">
    <property type="entry name" value="ACETYLTRANSFERASE C18B11.09C-RELATED"/>
    <property type="match status" value="1"/>
</dbReference>
<dbReference type="InterPro" id="IPR018357">
    <property type="entry name" value="Hexapep_transf_CS"/>
</dbReference>